<feature type="domain" description="DUF4352" evidence="3">
    <location>
        <begin position="53"/>
        <end position="164"/>
    </location>
</feature>
<name>A0A832ZJQ7_9EURY</name>
<dbReference type="EMBL" id="DQUO01000048">
    <property type="protein sequence ID" value="HIP91483.1"/>
    <property type="molecule type" value="Genomic_DNA"/>
</dbReference>
<keyword evidence="1" id="KW-0732">Signal</keyword>
<accession>A0A832ZJQ7</accession>
<dbReference type="InterPro" id="IPR029051">
    <property type="entry name" value="DUF4352"/>
</dbReference>
<evidence type="ECO:0000313" key="5">
    <source>
        <dbReference type="Proteomes" id="UP000618343"/>
    </source>
</evidence>
<dbReference type="InterPro" id="IPR029050">
    <property type="entry name" value="Immunoprotect_excell_Ig-like"/>
</dbReference>
<gene>
    <name evidence="4" type="ORF">EYH21_04215</name>
</gene>
<organism evidence="4 5">
    <name type="scientific">Methanothermococcus okinawensis</name>
    <dbReference type="NCBI Taxonomy" id="155863"/>
    <lineage>
        <taxon>Archaea</taxon>
        <taxon>Methanobacteriati</taxon>
        <taxon>Methanobacteriota</taxon>
        <taxon>Methanomada group</taxon>
        <taxon>Methanococci</taxon>
        <taxon>Methanococcales</taxon>
        <taxon>Methanococcaceae</taxon>
        <taxon>Methanothermococcus</taxon>
    </lineage>
</organism>
<dbReference type="Gene3D" id="2.60.40.1240">
    <property type="match status" value="1"/>
</dbReference>
<feature type="compositionally biased region" description="Polar residues" evidence="2">
    <location>
        <begin position="26"/>
        <end position="38"/>
    </location>
</feature>
<protein>
    <submittedName>
        <fullName evidence="4">DUF4352 domain-containing protein</fullName>
    </submittedName>
</protein>
<evidence type="ECO:0000313" key="4">
    <source>
        <dbReference type="EMBL" id="HIP91483.1"/>
    </source>
</evidence>
<comment type="caution">
    <text evidence="4">The sequence shown here is derived from an EMBL/GenBank/DDBJ whole genome shotgun (WGS) entry which is preliminary data.</text>
</comment>
<sequence length="176" mass="19667">SGEISEEGDTTTPTNRSGEISEEGDTTTPTNKRGSLSNPAILGEPVVVNTSRGTFEVTVTDAIRGERAYQIIKEANRFNPDPEEGYEYLLTKVKFRYISGDSAYYVSKWNFKAYCDGVGYSPVIVILPNNYPEFKNVNLIPGGVIEGWIPYKVPKNRDVMIAYEYFGEPVCFIKII</sequence>
<reference evidence="4" key="1">
    <citation type="journal article" date="2020" name="ISME J.">
        <title>Gammaproteobacteria mediating utilization of methyl-, sulfur- and petroleum organic compounds in deep ocean hydrothermal plumes.</title>
        <authorList>
            <person name="Zhou Z."/>
            <person name="Liu Y."/>
            <person name="Pan J."/>
            <person name="Cron B.R."/>
            <person name="Toner B.M."/>
            <person name="Anantharaman K."/>
            <person name="Breier J.A."/>
            <person name="Dick G.J."/>
            <person name="Li M."/>
        </authorList>
    </citation>
    <scope>NUCLEOTIDE SEQUENCE</scope>
    <source>
        <strain evidence="4">SZUA-1471</strain>
    </source>
</reference>
<feature type="region of interest" description="Disordered" evidence="2">
    <location>
        <begin position="1"/>
        <end position="39"/>
    </location>
</feature>
<evidence type="ECO:0000256" key="2">
    <source>
        <dbReference type="SAM" id="MobiDB-lite"/>
    </source>
</evidence>
<evidence type="ECO:0000259" key="3">
    <source>
        <dbReference type="Pfam" id="PF11611"/>
    </source>
</evidence>
<dbReference type="Proteomes" id="UP000618343">
    <property type="component" value="Unassembled WGS sequence"/>
</dbReference>
<feature type="non-terminal residue" evidence="4">
    <location>
        <position position="1"/>
    </location>
</feature>
<dbReference type="Pfam" id="PF11611">
    <property type="entry name" value="DUF4352"/>
    <property type="match status" value="1"/>
</dbReference>
<proteinExistence type="predicted"/>
<dbReference type="AlphaFoldDB" id="A0A832ZJQ7"/>
<evidence type="ECO:0000256" key="1">
    <source>
        <dbReference type="ARBA" id="ARBA00022729"/>
    </source>
</evidence>